<accession>A0A8J3EBY7</accession>
<dbReference type="PANTHER" id="PTHR43202:SF1">
    <property type="entry name" value="NICOTINATE PHOSPHORIBOSYLTRANSFERASE"/>
    <property type="match status" value="1"/>
</dbReference>
<dbReference type="PANTHER" id="PTHR43202">
    <property type="entry name" value="NICOTINATE-NUCLEOTIDE PYROPHOSPHORYLASE"/>
    <property type="match status" value="1"/>
</dbReference>
<sequence>MTAPVAKAAARQGPPACDVSDAAIAARTDSYFNRTRAIVSRFGDCRVTYAVFMRRPVISAPRLAVEWLERVAAARGTRFEIELMHEEGRWVGAGDPIFYLTGPLAQLADLETIYLQKLGPPCVAAHNAYQMCLELPQVAFLAMEARHCAGFEMQEMMEYAAAVGSAAARREGAKGFVGSASDATAHYFGGTRGRGTMPHALIGYAGSTVRAAEMFHETFPDEDLTVLTDYFGREVTDGLAVCRRFPHLAAAGRLAVRLDTHGGRFLETLDPAESYAVLERHAPQVIRRYRSETELRYLVGTGVSAAAVWRMREALDEAGFPRVRIVASSGFGVAKCRVMAEARAPIDVVGTGSFLPEAWSETYATADIVEYDGTPRVKVGREFLLRRNGARRRGGIGAAEAGD</sequence>
<keyword evidence="2" id="KW-1185">Reference proteome</keyword>
<dbReference type="Gene3D" id="3.20.20.70">
    <property type="entry name" value="Aldolase class I"/>
    <property type="match status" value="1"/>
</dbReference>
<reference evidence="1 2" key="1">
    <citation type="journal article" date="2014" name="Int. J. Syst. Evol. Microbiol.">
        <title>Complete genome sequence of Corynebacterium casei LMG S-19264T (=DSM 44701T), isolated from a smear-ripened cheese.</title>
        <authorList>
            <consortium name="US DOE Joint Genome Institute (JGI-PGF)"/>
            <person name="Walter F."/>
            <person name="Albersmeier A."/>
            <person name="Kalinowski J."/>
            <person name="Ruckert C."/>
        </authorList>
    </citation>
    <scope>NUCLEOTIDE SEQUENCE [LARGE SCALE GENOMIC DNA]</scope>
    <source>
        <strain evidence="1 2">CGMCC 1.16330</strain>
    </source>
</reference>
<keyword evidence="1" id="KW-0808">Transferase</keyword>
<dbReference type="GO" id="GO:0016757">
    <property type="term" value="F:glycosyltransferase activity"/>
    <property type="evidence" value="ECO:0007669"/>
    <property type="project" value="UniProtKB-KW"/>
</dbReference>
<dbReference type="InterPro" id="IPR036068">
    <property type="entry name" value="Nicotinate_pribotase-like_C"/>
</dbReference>
<dbReference type="InterPro" id="IPR053190">
    <property type="entry name" value="NAPRTase-like"/>
</dbReference>
<dbReference type="GO" id="GO:0009435">
    <property type="term" value="P:NAD+ biosynthetic process"/>
    <property type="evidence" value="ECO:0007669"/>
    <property type="project" value="InterPro"/>
</dbReference>
<proteinExistence type="predicted"/>
<dbReference type="Proteomes" id="UP000597507">
    <property type="component" value="Unassembled WGS sequence"/>
</dbReference>
<keyword evidence="1" id="KW-0328">Glycosyltransferase</keyword>
<dbReference type="SUPFAM" id="SSF51690">
    <property type="entry name" value="Nicotinate/Quinolinate PRTase C-terminal domain-like"/>
    <property type="match status" value="1"/>
</dbReference>
<dbReference type="EMBL" id="BMKS01000004">
    <property type="protein sequence ID" value="GGG30133.1"/>
    <property type="molecule type" value="Genomic_DNA"/>
</dbReference>
<dbReference type="AlphaFoldDB" id="A0A8J3EBY7"/>
<protein>
    <submittedName>
        <fullName evidence="1">Nicotinate phosphoribosyltransferase</fullName>
    </submittedName>
</protein>
<comment type="caution">
    <text evidence="1">The sequence shown here is derived from an EMBL/GenBank/DDBJ whole genome shotgun (WGS) entry which is preliminary data.</text>
</comment>
<dbReference type="SUPFAM" id="SSF54675">
    <property type="entry name" value="Nicotinate/Quinolinate PRTase N-terminal domain-like"/>
    <property type="match status" value="1"/>
</dbReference>
<evidence type="ECO:0000313" key="2">
    <source>
        <dbReference type="Proteomes" id="UP000597507"/>
    </source>
</evidence>
<gene>
    <name evidence="1" type="ORF">GCM10010964_17570</name>
</gene>
<organism evidence="1 2">
    <name type="scientific">Caldovatus sediminis</name>
    <dbReference type="NCBI Taxonomy" id="2041189"/>
    <lineage>
        <taxon>Bacteria</taxon>
        <taxon>Pseudomonadati</taxon>
        <taxon>Pseudomonadota</taxon>
        <taxon>Alphaproteobacteria</taxon>
        <taxon>Acetobacterales</taxon>
        <taxon>Roseomonadaceae</taxon>
        <taxon>Caldovatus</taxon>
    </lineage>
</organism>
<dbReference type="InterPro" id="IPR013785">
    <property type="entry name" value="Aldolase_TIM"/>
</dbReference>
<evidence type="ECO:0000313" key="1">
    <source>
        <dbReference type="EMBL" id="GGG30133.1"/>
    </source>
</evidence>
<name>A0A8J3EBY7_9PROT</name>